<dbReference type="PANTHER" id="PTHR30093">
    <property type="entry name" value="GENERAL SECRETION PATHWAY PROTEIN G"/>
    <property type="match status" value="1"/>
</dbReference>
<evidence type="ECO:0000313" key="3">
    <source>
        <dbReference type="Proteomes" id="UP000000998"/>
    </source>
</evidence>
<protein>
    <submittedName>
        <fullName evidence="2">Type II secretory pathway, pseudopilin PulG</fullName>
    </submittedName>
</protein>
<keyword evidence="1" id="KW-0812">Transmembrane</keyword>
<proteinExistence type="predicted"/>
<dbReference type="InterPro" id="IPR045584">
    <property type="entry name" value="Pilin-like"/>
</dbReference>
<dbReference type="EMBL" id="CP000514">
    <property type="protein sequence ID" value="ABM17857.1"/>
    <property type="molecule type" value="Genomic_DNA"/>
</dbReference>
<accession>A1TYN8</accession>
<dbReference type="Pfam" id="PF07963">
    <property type="entry name" value="N_methyl"/>
    <property type="match status" value="1"/>
</dbReference>
<gene>
    <name evidence="2" type="ordered locus">Maqu_0760</name>
</gene>
<dbReference type="PROSITE" id="PS00409">
    <property type="entry name" value="PROKAR_NTER_METHYL"/>
    <property type="match status" value="1"/>
</dbReference>
<dbReference type="eggNOG" id="COG2165">
    <property type="taxonomic scope" value="Bacteria"/>
</dbReference>
<name>A1TYN8_MARN8</name>
<dbReference type="AlphaFoldDB" id="A1TYN8"/>
<dbReference type="RefSeq" id="WP_011784279.1">
    <property type="nucleotide sequence ID" value="NC_008740.1"/>
</dbReference>
<dbReference type="Proteomes" id="UP000000998">
    <property type="component" value="Chromosome"/>
</dbReference>
<feature type="transmembrane region" description="Helical" evidence="1">
    <location>
        <begin position="21"/>
        <end position="40"/>
    </location>
</feature>
<dbReference type="PANTHER" id="PTHR30093:SF7">
    <property type="entry name" value="MSHA MAJOR PILIN SUBUNIT MSHA"/>
    <property type="match status" value="1"/>
</dbReference>
<dbReference type="SUPFAM" id="SSF54523">
    <property type="entry name" value="Pili subunits"/>
    <property type="match status" value="1"/>
</dbReference>
<reference evidence="3" key="1">
    <citation type="journal article" date="2011" name="Appl. Environ. Microbiol.">
        <title>Genomic potential of Marinobacter aquaeolei, a biogeochemical 'opportunitroph'.</title>
        <authorList>
            <person name="Singer E."/>
            <person name="Webb E.A."/>
            <person name="Nelson W.C."/>
            <person name="Heidelberg J.F."/>
            <person name="Ivanova N."/>
            <person name="Pati A."/>
            <person name="Edwards K.J."/>
        </authorList>
    </citation>
    <scope>NUCLEOTIDE SEQUENCE [LARGE SCALE GENOMIC DNA]</scope>
    <source>
        <strain evidence="3">ATCC 700491 / DSM 11845 / VT8</strain>
    </source>
</reference>
<evidence type="ECO:0000313" key="2">
    <source>
        <dbReference type="EMBL" id="ABM17857.1"/>
    </source>
</evidence>
<organism evidence="2 3">
    <name type="scientific">Marinobacter nauticus (strain ATCC 700491 / DSM 11845 / VT8)</name>
    <name type="common">Marinobacter aquaeolei</name>
    <dbReference type="NCBI Taxonomy" id="351348"/>
    <lineage>
        <taxon>Bacteria</taxon>
        <taxon>Pseudomonadati</taxon>
        <taxon>Pseudomonadota</taxon>
        <taxon>Gammaproteobacteria</taxon>
        <taxon>Pseudomonadales</taxon>
        <taxon>Marinobacteraceae</taxon>
        <taxon>Marinobacter</taxon>
    </lineage>
</organism>
<dbReference type="STRING" id="351348.Maqu_0760"/>
<evidence type="ECO:0000256" key="1">
    <source>
        <dbReference type="SAM" id="Phobius"/>
    </source>
</evidence>
<keyword evidence="1" id="KW-1133">Transmembrane helix</keyword>
<sequence precursor="true">MMMTVNNMSVRKEKGFTLIELVMVIVILGILAAFALPRFADLGGDARRATLEGAEGAVKSAAAIAHSKWLAQGSTGDVEMEGAAADITMSPDGYPTSDDAGIAEAAQLDSNDYTVTPGTDSDTDTATIEVAGASGTCEFTYNPTTGATAGFDASGC</sequence>
<dbReference type="NCBIfam" id="TIGR02532">
    <property type="entry name" value="IV_pilin_GFxxxE"/>
    <property type="match status" value="1"/>
</dbReference>
<dbReference type="OrthoDB" id="5654254at2"/>
<keyword evidence="1" id="KW-0472">Membrane</keyword>
<dbReference type="Gene3D" id="3.30.700.10">
    <property type="entry name" value="Glycoprotein, Type 4 Pilin"/>
    <property type="match status" value="1"/>
</dbReference>
<dbReference type="GeneID" id="31820134"/>
<dbReference type="HOGENOM" id="CLU_098637_3_2_6"/>
<dbReference type="KEGG" id="maq:Maqu_0760"/>
<dbReference type="InterPro" id="IPR012902">
    <property type="entry name" value="N_methyl_site"/>
</dbReference>